<feature type="region of interest" description="Disordered" evidence="1">
    <location>
        <begin position="221"/>
        <end position="295"/>
    </location>
</feature>
<evidence type="ECO:0000256" key="1">
    <source>
        <dbReference type="SAM" id="MobiDB-lite"/>
    </source>
</evidence>
<feature type="compositionally biased region" description="Low complexity" evidence="1">
    <location>
        <begin position="224"/>
        <end position="251"/>
    </location>
</feature>
<evidence type="ECO:0000313" key="3">
    <source>
        <dbReference type="Proteomes" id="UP000566819"/>
    </source>
</evidence>
<comment type="caution">
    <text evidence="2">The sequence shown here is derived from an EMBL/GenBank/DDBJ whole genome shotgun (WGS) entry which is preliminary data.</text>
</comment>
<dbReference type="EMBL" id="JAAMPI010000755">
    <property type="protein sequence ID" value="KAF4628840.1"/>
    <property type="molecule type" value="Genomic_DNA"/>
</dbReference>
<dbReference type="Proteomes" id="UP000566819">
    <property type="component" value="Unassembled WGS sequence"/>
</dbReference>
<gene>
    <name evidence="2" type="ORF">G7Y89_g9312</name>
</gene>
<reference evidence="2 3" key="1">
    <citation type="submission" date="2020-03" db="EMBL/GenBank/DDBJ databases">
        <title>Draft Genome Sequence of Cudoniella acicularis.</title>
        <authorList>
            <person name="Buettner E."/>
            <person name="Kellner H."/>
        </authorList>
    </citation>
    <scope>NUCLEOTIDE SEQUENCE [LARGE SCALE GENOMIC DNA]</scope>
    <source>
        <strain evidence="2 3">DSM 108380</strain>
    </source>
</reference>
<keyword evidence="3" id="KW-1185">Reference proteome</keyword>
<sequence>MAQESHPEIITGKIIAGSLAADGMTNGCQEIFNVPGNILEKSLVIKFWIENPGEIPISLQGNDALNFPYCDPEVVRAVISYLEGDTSKKEYKFDFDDKVGATSSTMLYRQNPIFYLRIYKLATTLSLGPLCIAAIQKIRTRKYYEPDTFLQILTEVKSGGLIDSKPFRDWIIEYMAQQYDALCESPCIKGVIKKGGTDALELFGKMMHLFKMENAVLSTPETVGGVASPSASTTGTPSSSSKSSGSPPSITRQSRLYLKSYQKSPSSNANSHRVEKKHREGNKRNLNASVEDAVE</sequence>
<evidence type="ECO:0000313" key="2">
    <source>
        <dbReference type="EMBL" id="KAF4628840.1"/>
    </source>
</evidence>
<dbReference type="AlphaFoldDB" id="A0A8H4RH76"/>
<feature type="compositionally biased region" description="Polar residues" evidence="1">
    <location>
        <begin position="261"/>
        <end position="271"/>
    </location>
</feature>
<dbReference type="OrthoDB" id="5394931at2759"/>
<protein>
    <submittedName>
        <fullName evidence="2">Uncharacterized protein</fullName>
    </submittedName>
</protein>
<organism evidence="2 3">
    <name type="scientific">Cudoniella acicularis</name>
    <dbReference type="NCBI Taxonomy" id="354080"/>
    <lineage>
        <taxon>Eukaryota</taxon>
        <taxon>Fungi</taxon>
        <taxon>Dikarya</taxon>
        <taxon>Ascomycota</taxon>
        <taxon>Pezizomycotina</taxon>
        <taxon>Leotiomycetes</taxon>
        <taxon>Helotiales</taxon>
        <taxon>Tricladiaceae</taxon>
        <taxon>Cudoniella</taxon>
    </lineage>
</organism>
<name>A0A8H4RH76_9HELO</name>
<accession>A0A8H4RH76</accession>
<proteinExistence type="predicted"/>